<dbReference type="AlphaFoldDB" id="A0A0J1H5K7"/>
<proteinExistence type="predicted"/>
<accession>A0A0J1H5K7</accession>
<feature type="region of interest" description="Disordered" evidence="1">
    <location>
        <begin position="512"/>
        <end position="537"/>
    </location>
</feature>
<dbReference type="Gene3D" id="1.25.40.10">
    <property type="entry name" value="Tetratricopeptide repeat domain"/>
    <property type="match status" value="1"/>
</dbReference>
<dbReference type="InterPro" id="IPR025285">
    <property type="entry name" value="DUF4145"/>
</dbReference>
<gene>
    <name evidence="3" type="ORF">ABT56_07470</name>
</gene>
<dbReference type="SUPFAM" id="SSF81901">
    <property type="entry name" value="HCP-like"/>
    <property type="match status" value="1"/>
</dbReference>
<dbReference type="PATRIC" id="fig|1195763.3.peg.1598"/>
<evidence type="ECO:0000256" key="1">
    <source>
        <dbReference type="SAM" id="MobiDB-lite"/>
    </source>
</evidence>
<dbReference type="EMBL" id="LDOT01000007">
    <property type="protein sequence ID" value="KLV07020.1"/>
    <property type="molecule type" value="Genomic_DNA"/>
</dbReference>
<feature type="compositionally biased region" description="Basic residues" evidence="1">
    <location>
        <begin position="524"/>
        <end position="537"/>
    </location>
</feature>
<feature type="domain" description="DUF4145" evidence="2">
    <location>
        <begin position="38"/>
        <end position="113"/>
    </location>
</feature>
<dbReference type="STRING" id="1195763.ABT56_07470"/>
<dbReference type="Proteomes" id="UP000036097">
    <property type="component" value="Unassembled WGS sequence"/>
</dbReference>
<organism evidence="3 4">
    <name type="scientific">Photobacterium aquae</name>
    <dbReference type="NCBI Taxonomy" id="1195763"/>
    <lineage>
        <taxon>Bacteria</taxon>
        <taxon>Pseudomonadati</taxon>
        <taxon>Pseudomonadota</taxon>
        <taxon>Gammaproteobacteria</taxon>
        <taxon>Vibrionales</taxon>
        <taxon>Vibrionaceae</taxon>
        <taxon>Photobacterium</taxon>
    </lineage>
</organism>
<dbReference type="InterPro" id="IPR011990">
    <property type="entry name" value="TPR-like_helical_dom_sf"/>
</dbReference>
<reference evidence="3 4" key="1">
    <citation type="submission" date="2015-05" db="EMBL/GenBank/DDBJ databases">
        <title>Photobacterium galathea sp. nov.</title>
        <authorList>
            <person name="Machado H."/>
            <person name="Gram L."/>
        </authorList>
    </citation>
    <scope>NUCLEOTIDE SEQUENCE [LARGE SCALE GENOMIC DNA]</scope>
    <source>
        <strain evidence="3 4">CGMCC 1.12159</strain>
    </source>
</reference>
<protein>
    <recommendedName>
        <fullName evidence="2">DUF4145 domain-containing protein</fullName>
    </recommendedName>
</protein>
<dbReference type="Pfam" id="PF13643">
    <property type="entry name" value="DUF4145"/>
    <property type="match status" value="1"/>
</dbReference>
<evidence type="ECO:0000313" key="4">
    <source>
        <dbReference type="Proteomes" id="UP000036097"/>
    </source>
</evidence>
<sequence>MVCNFNMMANDYSHEKMATGNFDFLRYEFIELYQQAVQAEKYLYSDSQASLAKMRLFVELACHELGKYLRLRPPVHGELRNKINMLETSGKVEPWVIDVMHTLRDAGNRSVHLTEINGHFVAKLSVSASRMENLMRDLHDVAKYLASKLGGSEVASTSEWIKPAESALSELVEQALSGQRDASYALAEYFYEQLASKVETGADKWWSKTIYADWQRDLAYWLEKAHSQGQPQSWLLLAKSYASGKLPETSARDAKMCFKKALEHDDDGQAALAFGLYLQQNSEQTRGWQLIEQAADKGLHEALCCLQKRDSQRDKSRYLTWLAKGLEVNQVAAFTLDAFEKLQSLRQTPECEGAVKALRSAVITAVAKRAPGIEFIVAIQQGNGWGNKELSPDEMVKQMVASYSDLPDCIFYQRELFDAVCAAQGHYDELRKIYRYVASTVASGDDLAQVQFSMAMKAIEAFKQNRNVAIPEPLHLLLQQSADAGHSEARAYINSSEGKALLKKTGFVTGGRMRTKSAEEKAKAKNKRKLAQKSRRK</sequence>
<keyword evidence="4" id="KW-1185">Reference proteome</keyword>
<evidence type="ECO:0000259" key="2">
    <source>
        <dbReference type="Pfam" id="PF13643"/>
    </source>
</evidence>
<evidence type="ECO:0000313" key="3">
    <source>
        <dbReference type="EMBL" id="KLV07020.1"/>
    </source>
</evidence>
<name>A0A0J1H5K7_9GAMM</name>
<comment type="caution">
    <text evidence="3">The sequence shown here is derived from an EMBL/GenBank/DDBJ whole genome shotgun (WGS) entry which is preliminary data.</text>
</comment>